<dbReference type="InterPro" id="IPR003607">
    <property type="entry name" value="HD/PDEase_dom"/>
</dbReference>
<dbReference type="SMART" id="SM00471">
    <property type="entry name" value="HDc"/>
    <property type="match status" value="1"/>
</dbReference>
<name>A0A1J5PUF4_9ZZZZ</name>
<dbReference type="InterPro" id="IPR003018">
    <property type="entry name" value="GAF"/>
</dbReference>
<dbReference type="CDD" id="cd00077">
    <property type="entry name" value="HDc"/>
    <property type="match status" value="1"/>
</dbReference>
<dbReference type="PANTHER" id="PTHR43155:SF2">
    <property type="entry name" value="CYCLIC DI-GMP PHOSPHODIESTERASE PA4108"/>
    <property type="match status" value="1"/>
</dbReference>
<dbReference type="InterPro" id="IPR006674">
    <property type="entry name" value="HD_domain"/>
</dbReference>
<dbReference type="Gene3D" id="3.30.450.40">
    <property type="match status" value="1"/>
</dbReference>
<dbReference type="InterPro" id="IPR037522">
    <property type="entry name" value="HD_GYP_dom"/>
</dbReference>
<evidence type="ECO:0000259" key="2">
    <source>
        <dbReference type="PROSITE" id="PS51832"/>
    </source>
</evidence>
<feature type="domain" description="HD" evidence="1">
    <location>
        <begin position="274"/>
        <end position="396"/>
    </location>
</feature>
<dbReference type="PROSITE" id="PS51831">
    <property type="entry name" value="HD"/>
    <property type="match status" value="1"/>
</dbReference>
<dbReference type="SUPFAM" id="SSF109604">
    <property type="entry name" value="HD-domain/PDEase-like"/>
    <property type="match status" value="1"/>
</dbReference>
<gene>
    <name evidence="3" type="primary">rpfG_86</name>
    <name evidence="3" type="ORF">GALL_432390</name>
</gene>
<reference evidence="3" key="1">
    <citation type="submission" date="2016-10" db="EMBL/GenBank/DDBJ databases">
        <title>Sequence of Gallionella enrichment culture.</title>
        <authorList>
            <person name="Poehlein A."/>
            <person name="Muehling M."/>
            <person name="Daniel R."/>
        </authorList>
    </citation>
    <scope>NUCLEOTIDE SEQUENCE</scope>
</reference>
<dbReference type="EMBL" id="MLJW01002279">
    <property type="protein sequence ID" value="OIQ75097.1"/>
    <property type="molecule type" value="Genomic_DNA"/>
</dbReference>
<dbReference type="InterPro" id="IPR029016">
    <property type="entry name" value="GAF-like_dom_sf"/>
</dbReference>
<comment type="caution">
    <text evidence="3">The sequence shown here is derived from an EMBL/GenBank/DDBJ whole genome shotgun (WGS) entry which is preliminary data.</text>
</comment>
<dbReference type="EC" id="3.1.4.52" evidence="3"/>
<keyword evidence="3" id="KW-0378">Hydrolase</keyword>
<feature type="domain" description="HD-GYP" evidence="2">
    <location>
        <begin position="252"/>
        <end position="447"/>
    </location>
</feature>
<dbReference type="Pfam" id="PF13185">
    <property type="entry name" value="GAF_2"/>
    <property type="match status" value="1"/>
</dbReference>
<organism evidence="3">
    <name type="scientific">mine drainage metagenome</name>
    <dbReference type="NCBI Taxonomy" id="410659"/>
    <lineage>
        <taxon>unclassified sequences</taxon>
        <taxon>metagenomes</taxon>
        <taxon>ecological metagenomes</taxon>
    </lineage>
</organism>
<dbReference type="PANTHER" id="PTHR43155">
    <property type="entry name" value="CYCLIC DI-GMP PHOSPHODIESTERASE PA4108-RELATED"/>
    <property type="match status" value="1"/>
</dbReference>
<dbReference type="SMART" id="SM00065">
    <property type="entry name" value="GAF"/>
    <property type="match status" value="1"/>
</dbReference>
<evidence type="ECO:0000259" key="1">
    <source>
        <dbReference type="PROSITE" id="PS51831"/>
    </source>
</evidence>
<dbReference type="PROSITE" id="PS51832">
    <property type="entry name" value="HD_GYP"/>
    <property type="match status" value="1"/>
</dbReference>
<dbReference type="GO" id="GO:0071111">
    <property type="term" value="F:cyclic-guanylate-specific phosphodiesterase activity"/>
    <property type="evidence" value="ECO:0007669"/>
    <property type="project" value="UniProtKB-EC"/>
</dbReference>
<dbReference type="Pfam" id="PF13487">
    <property type="entry name" value="HD_5"/>
    <property type="match status" value="1"/>
</dbReference>
<dbReference type="AlphaFoldDB" id="A0A1J5PUF4"/>
<accession>A0A1J5PUF4</accession>
<evidence type="ECO:0000313" key="3">
    <source>
        <dbReference type="EMBL" id="OIQ75097.1"/>
    </source>
</evidence>
<dbReference type="Gene3D" id="1.10.3210.10">
    <property type="entry name" value="Hypothetical protein af1432"/>
    <property type="match status" value="1"/>
</dbReference>
<dbReference type="SUPFAM" id="SSF55781">
    <property type="entry name" value="GAF domain-like"/>
    <property type="match status" value="1"/>
</dbReference>
<sequence>MMPISLSKLIKKQSLMPVLVRLAGDLDTALAIEDASGKLLLATEGLKNLSRYPVTAANEVIGWVVGTGKVAMIATVLSRLAEAESDKQSLATETLGKYKEITLLCDSVEKLASCLDTQEVARLVIEEARKVIQLSGMALFLLDKNRAAMELLGQYGLALGASVVLAASNNFWLSGHPEIINEVQADPRFATSAVAVRSLMYAPLKAQGAVVGVIIVGHDLALSYSAEDLKLLTTLASLAASAIENASLYEQLQAAFYSTVYTLAETIEKRDPYTGNHTKRVLEYSLAIGHTLGLSTQEQNRLKLGAVLHDIGKIGVRDSILLKESRLSSEEFEQIKKHPVIGQEILANIAQLKPAIAGVLQHHEKFDGTGYPGGLKGESIDLTARIIAVADSFDAMTSNRPYRDGLSIEVAFDELRKYSGSQFDPKVVDAFFTSDVMEAFFAANSRQKIIL</sequence>
<protein>
    <submittedName>
        <fullName evidence="3">Cyclic di-GMP phosphodiesterase response regulator RpfG</fullName>
        <ecNumber evidence="3">3.1.4.52</ecNumber>
    </submittedName>
</protein>
<proteinExistence type="predicted"/>